<dbReference type="SMART" id="SM00873">
    <property type="entry name" value="B3_4"/>
    <property type="match status" value="1"/>
</dbReference>
<feature type="domain" description="B3/B4 tRNA-binding" evidence="1">
    <location>
        <begin position="77"/>
        <end position="227"/>
    </location>
</feature>
<keyword evidence="3" id="KW-1185">Reference proteome</keyword>
<dbReference type="InterPro" id="IPR020825">
    <property type="entry name" value="Phe-tRNA_synthase-like_B3/B4"/>
</dbReference>
<dbReference type="RefSeq" id="WP_048543947.1">
    <property type="nucleotide sequence ID" value="NZ_HF571038.1"/>
</dbReference>
<dbReference type="PANTHER" id="PTHR39209">
    <property type="match status" value="1"/>
</dbReference>
<dbReference type="PANTHER" id="PTHR39209:SF2">
    <property type="entry name" value="CYTOPLASMIC PROTEIN"/>
    <property type="match status" value="1"/>
</dbReference>
<sequence>MAIPHLDSTSASSWLDGAHVEESVWALRPDYVAVLMVATGLTPGPSDAASEAVLREAEASARAMVGDGLPEAVGHVAAWREAYRGFGAKPQRTRSSVEALLRRVGDGLPRIDRLTDAYNAVSIANATPLGGEDLEAYAGPLRLVRARGDEEFEVMSGGARASEPPEPGEVVWRDDLGVTCRRWNWRQCVRTRLTESSTSAVFICDVLDVEPGDAVLRAATVQEDLVASLERVSPGVDLTTRTLRR</sequence>
<comment type="caution">
    <text evidence="2">The sequence shown here is derived from an EMBL/GenBank/DDBJ whole genome shotgun (WGS) entry which is preliminary data.</text>
</comment>
<reference evidence="2 3" key="1">
    <citation type="journal article" date="2013" name="ISME J.">
        <title>A metabolic model for members of the genus Tetrasphaera involved in enhanced biological phosphorus removal.</title>
        <authorList>
            <person name="Kristiansen R."/>
            <person name="Nguyen H.T.T."/>
            <person name="Saunders A.M."/>
            <person name="Nielsen J.L."/>
            <person name="Wimmer R."/>
            <person name="Le V.Q."/>
            <person name="McIlroy S.J."/>
            <person name="Petrovski S."/>
            <person name="Seviour R.J."/>
            <person name="Calteau A."/>
            <person name="Nielsen K.L."/>
            <person name="Nielsen P.H."/>
        </authorList>
    </citation>
    <scope>NUCLEOTIDE SEQUENCE [LARGE SCALE GENOMIC DNA]</scope>
    <source>
        <strain evidence="2 3">Ben 74</strain>
    </source>
</reference>
<gene>
    <name evidence="2" type="ORF">BN13_60008</name>
</gene>
<name>A0A077MFQ3_9MICO</name>
<dbReference type="AlphaFoldDB" id="A0A077MFQ3"/>
<proteinExistence type="predicted"/>
<dbReference type="EMBL" id="CAJC01000172">
    <property type="protein sequence ID" value="CCI54107.1"/>
    <property type="molecule type" value="Genomic_DNA"/>
</dbReference>
<dbReference type="GO" id="GO:0003723">
    <property type="term" value="F:RNA binding"/>
    <property type="evidence" value="ECO:0007669"/>
    <property type="project" value="InterPro"/>
</dbReference>
<accession>A0A077MFQ3</accession>
<evidence type="ECO:0000313" key="3">
    <source>
        <dbReference type="Proteomes" id="UP000035720"/>
    </source>
</evidence>
<protein>
    <submittedName>
        <fullName evidence="2">B3/4 domain protein</fullName>
    </submittedName>
</protein>
<dbReference type="Gene3D" id="3.50.40.10">
    <property type="entry name" value="Phenylalanyl-trna Synthetase, Chain B, domain 3"/>
    <property type="match status" value="1"/>
</dbReference>
<evidence type="ECO:0000259" key="1">
    <source>
        <dbReference type="SMART" id="SM00873"/>
    </source>
</evidence>
<dbReference type="Pfam" id="PF03483">
    <property type="entry name" value="B3_4"/>
    <property type="match status" value="1"/>
</dbReference>
<evidence type="ECO:0000313" key="2">
    <source>
        <dbReference type="EMBL" id="CCI54107.1"/>
    </source>
</evidence>
<dbReference type="Proteomes" id="UP000035720">
    <property type="component" value="Unassembled WGS sequence"/>
</dbReference>
<dbReference type="SUPFAM" id="SSF56037">
    <property type="entry name" value="PheT/TilS domain"/>
    <property type="match status" value="1"/>
</dbReference>
<dbReference type="InterPro" id="IPR005146">
    <property type="entry name" value="B3/B4_tRNA-bd"/>
</dbReference>
<dbReference type="STRING" id="1193518.BN13_60008"/>
<organism evidence="2 3">
    <name type="scientific">Nostocoides jenkinsii Ben 74</name>
    <dbReference type="NCBI Taxonomy" id="1193518"/>
    <lineage>
        <taxon>Bacteria</taxon>
        <taxon>Bacillati</taxon>
        <taxon>Actinomycetota</taxon>
        <taxon>Actinomycetes</taxon>
        <taxon>Micrococcales</taxon>
        <taxon>Intrasporangiaceae</taxon>
        <taxon>Nostocoides</taxon>
    </lineage>
</organism>
<dbReference type="OrthoDB" id="276580at2"/>
<dbReference type="GO" id="GO:0004826">
    <property type="term" value="F:phenylalanine-tRNA ligase activity"/>
    <property type="evidence" value="ECO:0007669"/>
    <property type="project" value="InterPro"/>
</dbReference>